<dbReference type="Gene3D" id="1.10.600.10">
    <property type="entry name" value="Farnesyl Diphosphate Synthase"/>
    <property type="match status" value="1"/>
</dbReference>
<proteinExistence type="inferred from homology"/>
<evidence type="ECO:0000256" key="2">
    <source>
        <dbReference type="ARBA" id="ARBA00006333"/>
    </source>
</evidence>
<gene>
    <name evidence="7" type="ORF">SISNIDRAFT_486677</name>
</gene>
<dbReference type="InterPro" id="IPR034686">
    <property type="entry name" value="Terpene_cyclase-like_2"/>
</dbReference>
<dbReference type="OrthoDB" id="6486656at2759"/>
<sequence>MSSLPARTFVLPEMLNEWPWPRVLNPHADDAGPASAAWLEQFKPESLAVQKVFAGGNSEGLLSSLAYPTVDNQTLRVACDLMSTLFVIDDYTDPEKSTDVQAVVDRIKDVFRDSVTVRDGDVVSEITRQCWLRAKEISTPAQQERFIEQFCDYLDAVVLEAHDRDDDNVRDFEEYLAVRRDTGAVRPSIWIAECAAGVPEHILNHETLLTLTTCAVDLIIISNDMFSYNKEQARGSLHNIVAIAMKRMNLSLQEAMDWTSARHDAVVDKFLSTLNEVPSWGEEMDARVANLIDGLGYWVRANEAWSFECPRYFGKDGPEIKRTRLVELISAESGARNGA</sequence>
<dbReference type="EC" id="4.2.3.-" evidence="6"/>
<evidence type="ECO:0000256" key="4">
    <source>
        <dbReference type="ARBA" id="ARBA00022842"/>
    </source>
</evidence>
<evidence type="ECO:0000256" key="1">
    <source>
        <dbReference type="ARBA" id="ARBA00001946"/>
    </source>
</evidence>
<dbReference type="GO" id="GO:0008299">
    <property type="term" value="P:isoprenoid biosynthetic process"/>
    <property type="evidence" value="ECO:0007669"/>
    <property type="project" value="UniProtKB-ARBA"/>
</dbReference>
<evidence type="ECO:0000313" key="7">
    <source>
        <dbReference type="EMBL" id="KZS92144.1"/>
    </source>
</evidence>
<dbReference type="GO" id="GO:0010333">
    <property type="term" value="F:terpene synthase activity"/>
    <property type="evidence" value="ECO:0007669"/>
    <property type="project" value="InterPro"/>
</dbReference>
<dbReference type="SFLD" id="SFLDS00005">
    <property type="entry name" value="Isoprenoid_Synthase_Type_I"/>
    <property type="match status" value="1"/>
</dbReference>
<dbReference type="STRING" id="1314777.A0A164T7R5"/>
<dbReference type="EMBL" id="KV419411">
    <property type="protein sequence ID" value="KZS92144.1"/>
    <property type="molecule type" value="Genomic_DNA"/>
</dbReference>
<dbReference type="Pfam" id="PF19086">
    <property type="entry name" value="Terpene_syn_C_2"/>
    <property type="match status" value="1"/>
</dbReference>
<dbReference type="AlphaFoldDB" id="A0A164T7R5"/>
<reference evidence="7 8" key="1">
    <citation type="journal article" date="2016" name="Mol. Biol. Evol.">
        <title>Comparative Genomics of Early-Diverging Mushroom-Forming Fungi Provides Insights into the Origins of Lignocellulose Decay Capabilities.</title>
        <authorList>
            <person name="Nagy L.G."/>
            <person name="Riley R."/>
            <person name="Tritt A."/>
            <person name="Adam C."/>
            <person name="Daum C."/>
            <person name="Floudas D."/>
            <person name="Sun H."/>
            <person name="Yadav J.S."/>
            <person name="Pangilinan J."/>
            <person name="Larsson K.H."/>
            <person name="Matsuura K."/>
            <person name="Barry K."/>
            <person name="Labutti K."/>
            <person name="Kuo R."/>
            <person name="Ohm R.A."/>
            <person name="Bhattacharya S.S."/>
            <person name="Shirouzu T."/>
            <person name="Yoshinaga Y."/>
            <person name="Martin F.M."/>
            <person name="Grigoriev I.V."/>
            <person name="Hibbett D.S."/>
        </authorList>
    </citation>
    <scope>NUCLEOTIDE SEQUENCE [LARGE SCALE GENOMIC DNA]</scope>
    <source>
        <strain evidence="7 8">HHB9708</strain>
    </source>
</reference>
<evidence type="ECO:0000256" key="6">
    <source>
        <dbReference type="RuleBase" id="RU366034"/>
    </source>
</evidence>
<dbReference type="InterPro" id="IPR008949">
    <property type="entry name" value="Isoprenoid_synthase_dom_sf"/>
</dbReference>
<name>A0A164T7R5_9AGAM</name>
<dbReference type="GO" id="GO:0046872">
    <property type="term" value="F:metal ion binding"/>
    <property type="evidence" value="ECO:0007669"/>
    <property type="project" value="UniProtKB-KW"/>
</dbReference>
<dbReference type="Proteomes" id="UP000076722">
    <property type="component" value="Unassembled WGS sequence"/>
</dbReference>
<dbReference type="SUPFAM" id="SSF48576">
    <property type="entry name" value="Terpenoid synthases"/>
    <property type="match status" value="1"/>
</dbReference>
<keyword evidence="4 6" id="KW-0460">Magnesium</keyword>
<comment type="cofactor">
    <cofactor evidence="1 6">
        <name>Mg(2+)</name>
        <dbReference type="ChEBI" id="CHEBI:18420"/>
    </cofactor>
</comment>
<dbReference type="PANTHER" id="PTHR35201:SF4">
    <property type="entry name" value="BETA-PINACENE SYNTHASE-RELATED"/>
    <property type="match status" value="1"/>
</dbReference>
<accession>A0A164T7R5</accession>
<keyword evidence="5 6" id="KW-0456">Lyase</keyword>
<dbReference type="PANTHER" id="PTHR35201">
    <property type="entry name" value="TERPENE SYNTHASE"/>
    <property type="match status" value="1"/>
</dbReference>
<protein>
    <recommendedName>
        <fullName evidence="6">Terpene synthase</fullName>
        <ecNumber evidence="6">4.2.3.-</ecNumber>
    </recommendedName>
</protein>
<keyword evidence="3 6" id="KW-0479">Metal-binding</keyword>
<evidence type="ECO:0000256" key="3">
    <source>
        <dbReference type="ARBA" id="ARBA00022723"/>
    </source>
</evidence>
<evidence type="ECO:0000256" key="5">
    <source>
        <dbReference type="ARBA" id="ARBA00023239"/>
    </source>
</evidence>
<comment type="similarity">
    <text evidence="2 6">Belongs to the terpene synthase family.</text>
</comment>
<evidence type="ECO:0000313" key="8">
    <source>
        <dbReference type="Proteomes" id="UP000076722"/>
    </source>
</evidence>
<keyword evidence="8" id="KW-1185">Reference proteome</keyword>
<dbReference type="SFLD" id="SFLDG01020">
    <property type="entry name" value="Terpene_Cyclase_Like_2"/>
    <property type="match status" value="1"/>
</dbReference>
<organism evidence="7 8">
    <name type="scientific">Sistotremastrum niveocremeum HHB9708</name>
    <dbReference type="NCBI Taxonomy" id="1314777"/>
    <lineage>
        <taxon>Eukaryota</taxon>
        <taxon>Fungi</taxon>
        <taxon>Dikarya</taxon>
        <taxon>Basidiomycota</taxon>
        <taxon>Agaricomycotina</taxon>
        <taxon>Agaricomycetes</taxon>
        <taxon>Sistotremastrales</taxon>
        <taxon>Sistotremastraceae</taxon>
        <taxon>Sertulicium</taxon>
        <taxon>Sertulicium niveocremeum</taxon>
    </lineage>
</organism>